<comment type="caution">
    <text evidence="1">The sequence shown here is derived from an EMBL/GenBank/DDBJ whole genome shotgun (WGS) entry which is preliminary data.</text>
</comment>
<name>A0ACB5TIH4_CANBO</name>
<keyword evidence="2" id="KW-1185">Reference proteome</keyword>
<dbReference type="EMBL" id="BSXV01000478">
    <property type="protein sequence ID" value="GME89269.1"/>
    <property type="molecule type" value="Genomic_DNA"/>
</dbReference>
<evidence type="ECO:0000313" key="1">
    <source>
        <dbReference type="EMBL" id="GME89269.1"/>
    </source>
</evidence>
<organism evidence="1 2">
    <name type="scientific">Candida boidinii</name>
    <name type="common">Yeast</name>
    <dbReference type="NCBI Taxonomy" id="5477"/>
    <lineage>
        <taxon>Eukaryota</taxon>
        <taxon>Fungi</taxon>
        <taxon>Dikarya</taxon>
        <taxon>Ascomycota</taxon>
        <taxon>Saccharomycotina</taxon>
        <taxon>Pichiomycetes</taxon>
        <taxon>Pichiales</taxon>
        <taxon>Pichiaceae</taxon>
        <taxon>Ogataea</taxon>
        <taxon>Ogataea/Candida clade</taxon>
    </lineage>
</organism>
<gene>
    <name evidence="1" type="ORF">Cboi01_000133200</name>
</gene>
<evidence type="ECO:0000313" key="2">
    <source>
        <dbReference type="Proteomes" id="UP001165101"/>
    </source>
</evidence>
<reference evidence="1" key="1">
    <citation type="submission" date="2023-04" db="EMBL/GenBank/DDBJ databases">
        <title>Candida boidinii NBRC 1967.</title>
        <authorList>
            <person name="Ichikawa N."/>
            <person name="Sato H."/>
            <person name="Tonouchi N."/>
        </authorList>
    </citation>
    <scope>NUCLEOTIDE SEQUENCE</scope>
    <source>
        <strain evidence="1">NBRC 1967</strain>
    </source>
</reference>
<accession>A0ACB5TIH4</accession>
<sequence>MVKVSNYLADTAAPIVQLSAKSHFEELSTDEKKYAHHFSKAGHWGSKAVLRSVSPESEKIYDLILEIHRTVKSDYSKIEKELGATVVKSYLEYASQFLSNLGNYKSFGDVKFIPRISKEDFETLVELTNSETVLQLFESVKEDIYSLDDNNILLGWNNKGHVTGYYLNTITKEEAEGVNSALASKGIMPENTRVEKKSDTKFIVHVASKDIANATGYYPDSIDFKLGDKPASLTFKFGDHSAEFSKIAEHLEEAKKYAANETQVKMIECYIESFTTGSMNAHKQSQVHWVKDVKPAVETNVGFIETYRDPSGTRGEWECLVACVNKERTEKFGSLVTNAKNFIAQLPWTKDFEKDVFTPPDFTSLEVLTFAGSGIPAGINIPNYDDVRMNIGFKNVSLGNVVSAKSGNEPTSFVTDDVQDLYNKYRVDSFEVQVGIHELLGHGTGKLLCETGDNEYNFDVKNPPLGLDGKPVSTYYKKGETWGSVFGSIAGSYEECRAESVAMFLVTDRKLLDIFGFKTKEEQDHIIYISYLQMCRAGLVGLEFWDPATGKWGQAHMQARYAIMKTFLDAGEGLVSLEYTKDDFSDLVIKLDPSKIETVGQKAIGEFLNKLHVYKCSADVVGGTKFYNDITSVSPEIRKFRDIVLEKKLARKQLIQANTIISEDDVAIKEYPETEIGMIDSFVERDI</sequence>
<proteinExistence type="predicted"/>
<protein>
    <submittedName>
        <fullName evidence="1">Unnamed protein product</fullName>
    </submittedName>
</protein>
<dbReference type="Proteomes" id="UP001165101">
    <property type="component" value="Unassembled WGS sequence"/>
</dbReference>